<evidence type="ECO:0008006" key="4">
    <source>
        <dbReference type="Google" id="ProtNLM"/>
    </source>
</evidence>
<gene>
    <name evidence="2" type="ORF">AFUS01_LOCUS39217</name>
</gene>
<accession>A0A8J2PMR4</accession>
<reference evidence="2" key="1">
    <citation type="submission" date="2021-06" db="EMBL/GenBank/DDBJ databases">
        <authorList>
            <person name="Hodson N. C."/>
            <person name="Mongue J. A."/>
            <person name="Jaron S. K."/>
        </authorList>
    </citation>
    <scope>NUCLEOTIDE SEQUENCE</scope>
</reference>
<proteinExistence type="predicted"/>
<dbReference type="AlphaFoldDB" id="A0A8J2PMR4"/>
<feature type="signal peptide" evidence="1">
    <location>
        <begin position="1"/>
        <end position="16"/>
    </location>
</feature>
<protein>
    <recommendedName>
        <fullName evidence="4">WAP domain-containing protein</fullName>
    </recommendedName>
</protein>
<evidence type="ECO:0000313" key="2">
    <source>
        <dbReference type="EMBL" id="CAG7829350.1"/>
    </source>
</evidence>
<dbReference type="Proteomes" id="UP000708208">
    <property type="component" value="Unassembled WGS sequence"/>
</dbReference>
<name>A0A8J2PMR4_9HEXA</name>
<dbReference type="EMBL" id="CAJVCH010551114">
    <property type="protein sequence ID" value="CAG7829350.1"/>
    <property type="molecule type" value="Genomic_DNA"/>
</dbReference>
<keyword evidence="3" id="KW-1185">Reference proteome</keyword>
<evidence type="ECO:0000313" key="3">
    <source>
        <dbReference type="Proteomes" id="UP000708208"/>
    </source>
</evidence>
<comment type="caution">
    <text evidence="2">The sequence shown here is derived from an EMBL/GenBank/DDBJ whole genome shotgun (WGS) entry which is preliminary data.</text>
</comment>
<evidence type="ECO:0000256" key="1">
    <source>
        <dbReference type="SAM" id="SignalP"/>
    </source>
</evidence>
<keyword evidence="1" id="KW-0732">Signal</keyword>
<feature type="chain" id="PRO_5035315828" description="WAP domain-containing protein" evidence="1">
    <location>
        <begin position="17"/>
        <end position="68"/>
    </location>
</feature>
<organism evidence="2 3">
    <name type="scientific">Allacma fusca</name>
    <dbReference type="NCBI Taxonomy" id="39272"/>
    <lineage>
        <taxon>Eukaryota</taxon>
        <taxon>Metazoa</taxon>
        <taxon>Ecdysozoa</taxon>
        <taxon>Arthropoda</taxon>
        <taxon>Hexapoda</taxon>
        <taxon>Collembola</taxon>
        <taxon>Symphypleona</taxon>
        <taxon>Sminthuridae</taxon>
        <taxon>Allacma</taxon>
    </lineage>
</organism>
<dbReference type="PROSITE" id="PS51257">
    <property type="entry name" value="PROKAR_LIPOPROTEIN"/>
    <property type="match status" value="1"/>
</dbReference>
<sequence>MKIILAFLMISVFACAMMVNSVPRNDERCPGNTAVCLVRPNNSCGDLQCSDGQICCIKNCNYACDNVN</sequence>